<name>A0ABU2N195_9ACTN</name>
<evidence type="ECO:0000256" key="1">
    <source>
        <dbReference type="SAM" id="MobiDB-lite"/>
    </source>
</evidence>
<keyword evidence="2" id="KW-0472">Membrane</keyword>
<keyword evidence="2" id="KW-0812">Transmembrane</keyword>
<dbReference type="Proteomes" id="UP001183246">
    <property type="component" value="Unassembled WGS sequence"/>
</dbReference>
<feature type="region of interest" description="Disordered" evidence="1">
    <location>
        <begin position="1"/>
        <end position="34"/>
    </location>
</feature>
<feature type="compositionally biased region" description="Basic and acidic residues" evidence="1">
    <location>
        <begin position="1"/>
        <end position="10"/>
    </location>
</feature>
<organism evidence="3 4">
    <name type="scientific">Streptomyces litchfieldiae</name>
    <dbReference type="NCBI Taxonomy" id="3075543"/>
    <lineage>
        <taxon>Bacteria</taxon>
        <taxon>Bacillati</taxon>
        <taxon>Actinomycetota</taxon>
        <taxon>Actinomycetes</taxon>
        <taxon>Kitasatosporales</taxon>
        <taxon>Streptomycetaceae</taxon>
        <taxon>Streptomyces</taxon>
    </lineage>
</organism>
<sequence length="181" mass="19147">MPEYDPRDLAPTRPYYPEQMPTPPGPLAHPHSPSPAFEAAYRQRVDELLAAEQMLLALRARQAAALHAHQGMVVPGGYGPYPPAPATEPVPARARAFATYALSGGGAVALGGIGLRAAQPALAQAAELATGLGTLGVLGAGAWLLLRGTRTGRTDRDGARTEVHLHRGARVKIRNLHNHNR</sequence>
<evidence type="ECO:0000256" key="2">
    <source>
        <dbReference type="SAM" id="Phobius"/>
    </source>
</evidence>
<keyword evidence="2" id="KW-1133">Transmembrane helix</keyword>
<proteinExistence type="predicted"/>
<feature type="transmembrane region" description="Helical" evidence="2">
    <location>
        <begin position="121"/>
        <end position="146"/>
    </location>
</feature>
<dbReference type="RefSeq" id="WP_311708672.1">
    <property type="nucleotide sequence ID" value="NZ_JAVREL010000034.1"/>
</dbReference>
<evidence type="ECO:0000313" key="3">
    <source>
        <dbReference type="EMBL" id="MDT0347545.1"/>
    </source>
</evidence>
<keyword evidence="4" id="KW-1185">Reference proteome</keyword>
<accession>A0ABU2N195</accession>
<comment type="caution">
    <text evidence="3">The sequence shown here is derived from an EMBL/GenBank/DDBJ whole genome shotgun (WGS) entry which is preliminary data.</text>
</comment>
<reference evidence="4" key="1">
    <citation type="submission" date="2023-07" db="EMBL/GenBank/DDBJ databases">
        <title>30 novel species of actinomycetes from the DSMZ collection.</title>
        <authorList>
            <person name="Nouioui I."/>
        </authorList>
    </citation>
    <scope>NUCLEOTIDE SEQUENCE [LARGE SCALE GENOMIC DNA]</scope>
    <source>
        <strain evidence="4">DSM 44938</strain>
    </source>
</reference>
<gene>
    <name evidence="3" type="ORF">RM590_34000</name>
</gene>
<protein>
    <submittedName>
        <fullName evidence="3">Uncharacterized protein</fullName>
    </submittedName>
</protein>
<feature type="transmembrane region" description="Helical" evidence="2">
    <location>
        <begin position="97"/>
        <end position="115"/>
    </location>
</feature>
<evidence type="ECO:0000313" key="4">
    <source>
        <dbReference type="Proteomes" id="UP001183246"/>
    </source>
</evidence>
<dbReference type="EMBL" id="JAVREL010000034">
    <property type="protein sequence ID" value="MDT0347545.1"/>
    <property type="molecule type" value="Genomic_DNA"/>
</dbReference>